<dbReference type="GO" id="GO:0016874">
    <property type="term" value="F:ligase activity"/>
    <property type="evidence" value="ECO:0007669"/>
    <property type="project" value="UniProtKB-KW"/>
</dbReference>
<dbReference type="PANTHER" id="PTHR43585">
    <property type="entry name" value="FUMIPYRROLE BIOSYNTHESIS PROTEIN C"/>
    <property type="match status" value="1"/>
</dbReference>
<dbReference type="EMBL" id="CABHMY010000177">
    <property type="protein sequence ID" value="VUX22281.1"/>
    <property type="molecule type" value="Genomic_DNA"/>
</dbReference>
<keyword evidence="8" id="KW-1185">Reference proteome</keyword>
<dbReference type="Gene3D" id="3.30.1490.20">
    <property type="entry name" value="ATP-grasp fold, A domain"/>
    <property type="match status" value="1"/>
</dbReference>
<name>A0A564USM7_9FIRM</name>
<dbReference type="SUPFAM" id="SSF56059">
    <property type="entry name" value="Glutathione synthetase ATP-binding domain-like"/>
    <property type="match status" value="1"/>
</dbReference>
<feature type="region of interest" description="Disordered" evidence="5">
    <location>
        <begin position="425"/>
        <end position="458"/>
    </location>
</feature>
<evidence type="ECO:0000256" key="4">
    <source>
        <dbReference type="PROSITE-ProRule" id="PRU00409"/>
    </source>
</evidence>
<keyword evidence="1" id="KW-0436">Ligase</keyword>
<dbReference type="PROSITE" id="PS50975">
    <property type="entry name" value="ATP_GRASP"/>
    <property type="match status" value="1"/>
</dbReference>
<dbReference type="PANTHER" id="PTHR43585:SF2">
    <property type="entry name" value="ATP-GRASP ENZYME FSQD"/>
    <property type="match status" value="1"/>
</dbReference>
<dbReference type="GO" id="GO:0046872">
    <property type="term" value="F:metal ion binding"/>
    <property type="evidence" value="ECO:0007669"/>
    <property type="project" value="InterPro"/>
</dbReference>
<evidence type="ECO:0000256" key="1">
    <source>
        <dbReference type="ARBA" id="ARBA00022598"/>
    </source>
</evidence>
<gene>
    <name evidence="7" type="ORF">FPPS064S07_01823</name>
</gene>
<keyword evidence="2 4" id="KW-0547">Nucleotide-binding</keyword>
<evidence type="ECO:0000256" key="3">
    <source>
        <dbReference type="ARBA" id="ARBA00022840"/>
    </source>
</evidence>
<dbReference type="InterPro" id="IPR052032">
    <property type="entry name" value="ATP-dep_AA_Ligase"/>
</dbReference>
<evidence type="ECO:0000313" key="8">
    <source>
        <dbReference type="Proteomes" id="UP000406184"/>
    </source>
</evidence>
<accession>A0A564USM7</accession>
<reference evidence="7 8" key="1">
    <citation type="submission" date="2019-07" db="EMBL/GenBank/DDBJ databases">
        <authorList>
            <person name="Hibberd C M."/>
            <person name="Gehrig L. J."/>
            <person name="Chang H.-W."/>
            <person name="Venkatesh S."/>
        </authorList>
    </citation>
    <scope>NUCLEOTIDE SEQUENCE [LARGE SCALE GENOMIC DNA]</scope>
    <source>
        <strain evidence="7">Faecalibacterium_prausnitzii_JG_BgPS064</strain>
    </source>
</reference>
<dbReference type="GO" id="GO:0005524">
    <property type="term" value="F:ATP binding"/>
    <property type="evidence" value="ECO:0007669"/>
    <property type="project" value="UniProtKB-UniRule"/>
</dbReference>
<proteinExistence type="predicted"/>
<feature type="compositionally biased region" description="Polar residues" evidence="5">
    <location>
        <begin position="439"/>
        <end position="451"/>
    </location>
</feature>
<organism evidence="7 8">
    <name type="scientific">Faecalibacterium prausnitzii</name>
    <dbReference type="NCBI Taxonomy" id="853"/>
    <lineage>
        <taxon>Bacteria</taxon>
        <taxon>Bacillati</taxon>
        <taxon>Bacillota</taxon>
        <taxon>Clostridia</taxon>
        <taxon>Eubacteriales</taxon>
        <taxon>Oscillospiraceae</taxon>
        <taxon>Faecalibacterium</taxon>
    </lineage>
</organism>
<sequence>MQNFIFISPNFPTNYWQFCRELKNDGMNVLGIGDQPYDELKPELKDSLNEYYKVGSLENYDEVYRAVAFFIFKYGRIDWLESNNEYWLERDAALRTDFHITSGFQTEDMPRIKYKSKMKEYYRKAGIATARYHMVDDLNGCKAFIKQVGYPVVVKPDNGVGASDTHKLSNDEELKTFLACKAEDHPDVSYIMEEFVRAEVNSYDAIIDASGNPIFEAGNVSPMSIMDIVNDNDNSIYYIIKDLPEDTRAAGRAVVKSFGVKSRFVHFEFFRMTENQASMGEKGQIVALEVNMRPCGGFTPDMINFARSTNVYKIWADMIAFGGTDMPVGEHYYCPFAGRRDGKNFVYSHEQIMQKYQKNIKMVDRIPDALSGAMGNQMYVATFSTREEMEQFYSDVLAVTDGDAAAAQAALSQVLALGEPTTKALTPKPNLSPAVRPTTAVTKTPTRAVTKTSRKGRK</sequence>
<dbReference type="RefSeq" id="WP_158399788.1">
    <property type="nucleotide sequence ID" value="NZ_CABHMY010000177.1"/>
</dbReference>
<protein>
    <submittedName>
        <fullName evidence="7">ATP-grasp domain protein</fullName>
    </submittedName>
</protein>
<evidence type="ECO:0000256" key="2">
    <source>
        <dbReference type="ARBA" id="ARBA00022741"/>
    </source>
</evidence>
<dbReference type="Gene3D" id="3.30.470.20">
    <property type="entry name" value="ATP-grasp fold, B domain"/>
    <property type="match status" value="1"/>
</dbReference>
<evidence type="ECO:0000256" key="5">
    <source>
        <dbReference type="SAM" id="MobiDB-lite"/>
    </source>
</evidence>
<dbReference type="InterPro" id="IPR013815">
    <property type="entry name" value="ATP_grasp_subdomain_1"/>
</dbReference>
<evidence type="ECO:0000313" key="7">
    <source>
        <dbReference type="EMBL" id="VUX22281.1"/>
    </source>
</evidence>
<keyword evidence="3 4" id="KW-0067">ATP-binding</keyword>
<evidence type="ECO:0000259" key="6">
    <source>
        <dbReference type="PROSITE" id="PS50975"/>
    </source>
</evidence>
<dbReference type="Proteomes" id="UP000406184">
    <property type="component" value="Unassembled WGS sequence"/>
</dbReference>
<feature type="domain" description="ATP-grasp" evidence="6">
    <location>
        <begin position="119"/>
        <end position="320"/>
    </location>
</feature>
<dbReference type="InterPro" id="IPR011761">
    <property type="entry name" value="ATP-grasp"/>
</dbReference>
<dbReference type="AlphaFoldDB" id="A0A564USM7"/>